<feature type="region of interest" description="Disordered" evidence="1">
    <location>
        <begin position="1"/>
        <end position="50"/>
    </location>
</feature>
<name>A0AAW0UM66_SCYPA</name>
<dbReference type="AlphaFoldDB" id="A0AAW0UM66"/>
<accession>A0AAW0UM66</accession>
<sequence length="69" mass="8156">MHKNRRSDQKDEKTDRGESSAPIHDDKTPQNEAHCPRQSPERLVPVNAADQRLRIVFTRIVNRRNSEHW</sequence>
<evidence type="ECO:0000313" key="2">
    <source>
        <dbReference type="EMBL" id="KAK8401202.1"/>
    </source>
</evidence>
<feature type="compositionally biased region" description="Basic and acidic residues" evidence="1">
    <location>
        <begin position="1"/>
        <end position="29"/>
    </location>
</feature>
<organism evidence="2 3">
    <name type="scientific">Scylla paramamosain</name>
    <name type="common">Mud crab</name>
    <dbReference type="NCBI Taxonomy" id="85552"/>
    <lineage>
        <taxon>Eukaryota</taxon>
        <taxon>Metazoa</taxon>
        <taxon>Ecdysozoa</taxon>
        <taxon>Arthropoda</taxon>
        <taxon>Crustacea</taxon>
        <taxon>Multicrustacea</taxon>
        <taxon>Malacostraca</taxon>
        <taxon>Eumalacostraca</taxon>
        <taxon>Eucarida</taxon>
        <taxon>Decapoda</taxon>
        <taxon>Pleocyemata</taxon>
        <taxon>Brachyura</taxon>
        <taxon>Eubrachyura</taxon>
        <taxon>Portunoidea</taxon>
        <taxon>Portunidae</taxon>
        <taxon>Portuninae</taxon>
        <taxon>Scylla</taxon>
    </lineage>
</organism>
<reference evidence="2 3" key="1">
    <citation type="submission" date="2023-03" db="EMBL/GenBank/DDBJ databases">
        <title>High-quality genome of Scylla paramamosain provides insights in environmental adaptation.</title>
        <authorList>
            <person name="Zhang L."/>
        </authorList>
    </citation>
    <scope>NUCLEOTIDE SEQUENCE [LARGE SCALE GENOMIC DNA]</scope>
    <source>
        <strain evidence="2">LZ_2023a</strain>
        <tissue evidence="2">Muscle</tissue>
    </source>
</reference>
<gene>
    <name evidence="2" type="ORF">O3P69_002760</name>
</gene>
<dbReference type="Proteomes" id="UP001487740">
    <property type="component" value="Unassembled WGS sequence"/>
</dbReference>
<proteinExistence type="predicted"/>
<comment type="caution">
    <text evidence="2">The sequence shown here is derived from an EMBL/GenBank/DDBJ whole genome shotgun (WGS) entry which is preliminary data.</text>
</comment>
<keyword evidence="3" id="KW-1185">Reference proteome</keyword>
<dbReference type="EMBL" id="JARAKH010000009">
    <property type="protein sequence ID" value="KAK8401202.1"/>
    <property type="molecule type" value="Genomic_DNA"/>
</dbReference>
<protein>
    <submittedName>
        <fullName evidence="2">Uncharacterized protein</fullName>
    </submittedName>
</protein>
<evidence type="ECO:0000313" key="3">
    <source>
        <dbReference type="Proteomes" id="UP001487740"/>
    </source>
</evidence>
<evidence type="ECO:0000256" key="1">
    <source>
        <dbReference type="SAM" id="MobiDB-lite"/>
    </source>
</evidence>